<feature type="domain" description="Fibronectin type-III" evidence="3">
    <location>
        <begin position="105"/>
        <end position="209"/>
    </location>
</feature>
<sequence length="244" mass="27058">QLARQRRAISSTPPSKDAASGNSSKKSQKSGKKAGNVSNLITPVKNDAVTANVTATSYVIKGLKHYTRYFIQITVCQDPTAPETHCSTRRAWQYVRTKPIVDADRVDNTTINVEILNGTSDIRITWMNPVDPNGLVVAYKVKVINTAKQSTPVDQCIPVSPDWSPEVNGAVFEGLNDGDYRVELRTVSLAGISQPTYAEELFQIYTPGFWTVKNILLSLFIFLLFAVIVGVVGYFFVKKYYSQK</sequence>
<dbReference type="InterPro" id="IPR036116">
    <property type="entry name" value="FN3_sf"/>
</dbReference>
<dbReference type="CDD" id="cd00063">
    <property type="entry name" value="FN3"/>
    <property type="match status" value="1"/>
</dbReference>
<evidence type="ECO:0000259" key="3">
    <source>
        <dbReference type="PROSITE" id="PS50853"/>
    </source>
</evidence>
<feature type="region of interest" description="Disordered" evidence="1">
    <location>
        <begin position="1"/>
        <end position="38"/>
    </location>
</feature>
<dbReference type="Gene3D" id="2.60.40.10">
    <property type="entry name" value="Immunoglobulins"/>
    <property type="match status" value="2"/>
</dbReference>
<name>A0A0C2CH82_9BILA</name>
<dbReference type="InterPro" id="IPR003961">
    <property type="entry name" value="FN3_dom"/>
</dbReference>
<keyword evidence="5" id="KW-1185">Reference proteome</keyword>
<dbReference type="OrthoDB" id="546826at2759"/>
<dbReference type="EMBL" id="KN754734">
    <property type="protein sequence ID" value="KIH49167.1"/>
    <property type="molecule type" value="Genomic_DNA"/>
</dbReference>
<dbReference type="Proteomes" id="UP000054047">
    <property type="component" value="Unassembled WGS sequence"/>
</dbReference>
<evidence type="ECO:0000313" key="5">
    <source>
        <dbReference type="Proteomes" id="UP000054047"/>
    </source>
</evidence>
<gene>
    <name evidence="4" type="ORF">ANCDUO_20759</name>
</gene>
<evidence type="ECO:0000256" key="2">
    <source>
        <dbReference type="SAM" id="Phobius"/>
    </source>
</evidence>
<feature type="non-terminal residue" evidence="4">
    <location>
        <position position="1"/>
    </location>
</feature>
<dbReference type="InterPro" id="IPR013783">
    <property type="entry name" value="Ig-like_fold"/>
</dbReference>
<feature type="non-terminal residue" evidence="4">
    <location>
        <position position="244"/>
    </location>
</feature>
<accession>A0A0C2CH82</accession>
<evidence type="ECO:0000256" key="1">
    <source>
        <dbReference type="SAM" id="MobiDB-lite"/>
    </source>
</evidence>
<evidence type="ECO:0000313" key="4">
    <source>
        <dbReference type="EMBL" id="KIH49167.1"/>
    </source>
</evidence>
<keyword evidence="2" id="KW-0472">Membrane</keyword>
<keyword evidence="2" id="KW-1133">Transmembrane helix</keyword>
<organism evidence="4 5">
    <name type="scientific">Ancylostoma duodenale</name>
    <dbReference type="NCBI Taxonomy" id="51022"/>
    <lineage>
        <taxon>Eukaryota</taxon>
        <taxon>Metazoa</taxon>
        <taxon>Ecdysozoa</taxon>
        <taxon>Nematoda</taxon>
        <taxon>Chromadorea</taxon>
        <taxon>Rhabditida</taxon>
        <taxon>Rhabditina</taxon>
        <taxon>Rhabditomorpha</taxon>
        <taxon>Strongyloidea</taxon>
        <taxon>Ancylostomatidae</taxon>
        <taxon>Ancylostomatinae</taxon>
        <taxon>Ancylostoma</taxon>
    </lineage>
</organism>
<dbReference type="AlphaFoldDB" id="A0A0C2CH82"/>
<dbReference type="SUPFAM" id="SSF49265">
    <property type="entry name" value="Fibronectin type III"/>
    <property type="match status" value="1"/>
</dbReference>
<dbReference type="PROSITE" id="PS50853">
    <property type="entry name" value="FN3"/>
    <property type="match status" value="1"/>
</dbReference>
<proteinExistence type="predicted"/>
<protein>
    <recommendedName>
        <fullName evidence="3">Fibronectin type-III domain-containing protein</fullName>
    </recommendedName>
</protein>
<feature type="transmembrane region" description="Helical" evidence="2">
    <location>
        <begin position="215"/>
        <end position="237"/>
    </location>
</feature>
<reference evidence="4 5" key="1">
    <citation type="submission" date="2013-12" db="EMBL/GenBank/DDBJ databases">
        <title>Draft genome of the parsitic nematode Ancylostoma duodenale.</title>
        <authorList>
            <person name="Mitreva M."/>
        </authorList>
    </citation>
    <scope>NUCLEOTIDE SEQUENCE [LARGE SCALE GENOMIC DNA]</scope>
    <source>
        <strain evidence="4 5">Zhejiang</strain>
    </source>
</reference>
<keyword evidence="2" id="KW-0812">Transmembrane</keyword>